<organism evidence="1 2">
    <name type="scientific">Auricularia subglabra (strain TFB-10046 / SS5)</name>
    <name type="common">White-rot fungus</name>
    <name type="synonym">Auricularia delicata (strain TFB10046)</name>
    <dbReference type="NCBI Taxonomy" id="717982"/>
    <lineage>
        <taxon>Eukaryota</taxon>
        <taxon>Fungi</taxon>
        <taxon>Dikarya</taxon>
        <taxon>Basidiomycota</taxon>
        <taxon>Agaricomycotina</taxon>
        <taxon>Agaricomycetes</taxon>
        <taxon>Auriculariales</taxon>
        <taxon>Auriculariaceae</taxon>
        <taxon>Auricularia</taxon>
    </lineage>
</organism>
<dbReference type="KEGG" id="adl:AURDEDRAFT_176613"/>
<evidence type="ECO:0000313" key="1">
    <source>
        <dbReference type="EMBL" id="EJD34343.1"/>
    </source>
</evidence>
<gene>
    <name evidence="1" type="ORF">AURDEDRAFT_176613</name>
</gene>
<dbReference type="AlphaFoldDB" id="J0WPJ5"/>
<sequence>MVRHLLHEILSSELLILVLDNFESAWEAAGQREDAEQALQFLGGITTLSLIVTLRGTERPQGINWTRPFLPPLPPLGHAAAKETFVSIADVPDANPAISMLLAFLGNVPLAIVLLANLAQYEPAGVLIARWNEIQTLMLVRGHGRDHLTSLDVSITLSLLSPRMLAVPSAQTLLGLLSLLPAGAVDSDLLQWNVDGAQALSVLLQTSLAIRRSGQRIHVLAPIRSFMLHRYPPSHADILPVYQHYFGLVALTSGPVVNSTENAEMYAAVSAELANLESVIQYGLHHQPDGVDSESSAVKAVVSLCMLCHQTGMGSAADLLPLALSRARTAGSDSLCADLLFYWALLSFTTSASSGDPKQLATEARELYQRVANETGVSESSVFLAYFLPAEAAQAEAERLLIVAEARQDRRMMARCLQQTAFALVRAGDLRGSIATHKRVIFILQQGTTPDRLAGVSAYRIALLTSALGDLHGAVQRFEEALHLCEASAYAIGTAMCRSGLAKTLMNLGQPLAAVEHAACVVNTTEVPSIQSYGRCLDVFVRANSLLGNMDAAASAMERLESLALSGNTGSLTRSEELSARGFWLQACGDPEQARILFVAARATLRASHDPREFPENVLEAEACIFLELGDTELSLDQQDSTVTAAVFAAVACRLLDEQLKVIESLVLLAESVQDDECAERLLAAVIPVLRRMGLSHALARAYLLSAEIASRRGKVELSRHRAADALNHFGDIEADWRLPRARALAANQ</sequence>
<dbReference type="InParanoid" id="J0WPJ5"/>
<dbReference type="EMBL" id="JH687960">
    <property type="protein sequence ID" value="EJD34343.1"/>
    <property type="molecule type" value="Genomic_DNA"/>
</dbReference>
<protein>
    <recommendedName>
        <fullName evidence="3">MalT-like TPR region domain-containing protein</fullName>
    </recommendedName>
</protein>
<reference evidence="2" key="1">
    <citation type="journal article" date="2012" name="Science">
        <title>The Paleozoic origin of enzymatic lignin decomposition reconstructed from 31 fungal genomes.</title>
        <authorList>
            <person name="Floudas D."/>
            <person name="Binder M."/>
            <person name="Riley R."/>
            <person name="Barry K."/>
            <person name="Blanchette R.A."/>
            <person name="Henrissat B."/>
            <person name="Martinez A.T."/>
            <person name="Otillar R."/>
            <person name="Spatafora J.W."/>
            <person name="Yadav J.S."/>
            <person name="Aerts A."/>
            <person name="Benoit I."/>
            <person name="Boyd A."/>
            <person name="Carlson A."/>
            <person name="Copeland A."/>
            <person name="Coutinho P.M."/>
            <person name="de Vries R.P."/>
            <person name="Ferreira P."/>
            <person name="Findley K."/>
            <person name="Foster B."/>
            <person name="Gaskell J."/>
            <person name="Glotzer D."/>
            <person name="Gorecki P."/>
            <person name="Heitman J."/>
            <person name="Hesse C."/>
            <person name="Hori C."/>
            <person name="Igarashi K."/>
            <person name="Jurgens J.A."/>
            <person name="Kallen N."/>
            <person name="Kersten P."/>
            <person name="Kohler A."/>
            <person name="Kuees U."/>
            <person name="Kumar T.K.A."/>
            <person name="Kuo A."/>
            <person name="LaButti K."/>
            <person name="Larrondo L.F."/>
            <person name="Lindquist E."/>
            <person name="Ling A."/>
            <person name="Lombard V."/>
            <person name="Lucas S."/>
            <person name="Lundell T."/>
            <person name="Martin R."/>
            <person name="McLaughlin D.J."/>
            <person name="Morgenstern I."/>
            <person name="Morin E."/>
            <person name="Murat C."/>
            <person name="Nagy L.G."/>
            <person name="Nolan M."/>
            <person name="Ohm R.A."/>
            <person name="Patyshakuliyeva A."/>
            <person name="Rokas A."/>
            <person name="Ruiz-Duenas F.J."/>
            <person name="Sabat G."/>
            <person name="Salamov A."/>
            <person name="Samejima M."/>
            <person name="Schmutz J."/>
            <person name="Slot J.C."/>
            <person name="St John F."/>
            <person name="Stenlid J."/>
            <person name="Sun H."/>
            <person name="Sun S."/>
            <person name="Syed K."/>
            <person name="Tsang A."/>
            <person name="Wiebenga A."/>
            <person name="Young D."/>
            <person name="Pisabarro A."/>
            <person name="Eastwood D.C."/>
            <person name="Martin F."/>
            <person name="Cullen D."/>
            <person name="Grigoriev I.V."/>
            <person name="Hibbett D.S."/>
        </authorList>
    </citation>
    <scope>NUCLEOTIDE SEQUENCE [LARGE SCALE GENOMIC DNA]</scope>
    <source>
        <strain evidence="2">TFB10046</strain>
    </source>
</reference>
<dbReference type="OMA" id="HRAATEC"/>
<keyword evidence="2" id="KW-1185">Reference proteome</keyword>
<accession>J0WPJ5</accession>
<dbReference type="eggNOG" id="KOG1399">
    <property type="taxonomic scope" value="Eukaryota"/>
</dbReference>
<dbReference type="SUPFAM" id="SSF48452">
    <property type="entry name" value="TPR-like"/>
    <property type="match status" value="1"/>
</dbReference>
<name>J0WPJ5_AURST</name>
<evidence type="ECO:0008006" key="3">
    <source>
        <dbReference type="Google" id="ProtNLM"/>
    </source>
</evidence>
<dbReference type="Gene3D" id="1.25.40.10">
    <property type="entry name" value="Tetratricopeptide repeat domain"/>
    <property type="match status" value="1"/>
</dbReference>
<proteinExistence type="predicted"/>
<dbReference type="Proteomes" id="UP000006514">
    <property type="component" value="Unassembled WGS sequence"/>
</dbReference>
<dbReference type="InterPro" id="IPR011990">
    <property type="entry name" value="TPR-like_helical_dom_sf"/>
</dbReference>
<evidence type="ECO:0000313" key="2">
    <source>
        <dbReference type="Proteomes" id="UP000006514"/>
    </source>
</evidence>
<dbReference type="OrthoDB" id="431454at2759"/>